<sequence>MTAFADPINRATRKLPAWPLYIIGAVPPAWLFWQGVTGNLGVDPVKVMEHQMGLWGLWLLIASLCVSPLRRFAGINLIRYRRALGLLCFFYIVGHLLIWLLLDVQLLSQIWADIVKRPYITIGMIGFALMIPLAVTSNNWSIRKLGRKWRQIHKLVYATAILGAVHFILLRKGLQIEPILYLGAILALLAVRLVPNRRKPTR</sequence>
<evidence type="ECO:0000259" key="8">
    <source>
        <dbReference type="Pfam" id="PF01794"/>
    </source>
</evidence>
<dbReference type="PANTHER" id="PTHR36964:SF1">
    <property type="entry name" value="PROTEIN-METHIONINE-SULFOXIDE REDUCTASE HEME-BINDING SUBUNIT MSRQ"/>
    <property type="match status" value="1"/>
</dbReference>
<dbReference type="NCBIfam" id="NF003833">
    <property type="entry name" value="PRK05419.1-5"/>
    <property type="match status" value="1"/>
</dbReference>
<evidence type="ECO:0000256" key="2">
    <source>
        <dbReference type="ARBA" id="ARBA00022448"/>
    </source>
</evidence>
<organism evidence="9 10">
    <name type="scientific">Pacificitalea manganoxidans</name>
    <dbReference type="NCBI Taxonomy" id="1411902"/>
    <lineage>
        <taxon>Bacteria</taxon>
        <taxon>Pseudomonadati</taxon>
        <taxon>Pseudomonadota</taxon>
        <taxon>Alphaproteobacteria</taxon>
        <taxon>Rhodobacterales</taxon>
        <taxon>Paracoccaceae</taxon>
        <taxon>Pacificitalea</taxon>
    </lineage>
</organism>
<protein>
    <recommendedName>
        <fullName evidence="7">Protein-methionine-sulfoxide reductase heme-binding subunit MsrQ</fullName>
    </recommendedName>
    <alternativeName>
        <fullName evidence="7">Flavocytochrome MsrQ</fullName>
    </alternativeName>
</protein>
<dbReference type="PANTHER" id="PTHR36964">
    <property type="entry name" value="PROTEIN-METHIONINE-SULFOXIDE REDUCTASE HEME-BINDING SUBUNIT MSRQ"/>
    <property type="match status" value="1"/>
</dbReference>
<reference evidence="9 10" key="1">
    <citation type="submission" date="2017-05" db="EMBL/GenBank/DDBJ databases">
        <title>Comparative genomic and metabolic analysis of manganese-oxidizing mechanisms in Celeribater manganoxidans DY25T: its adaption to the environment of polymetallic nodule.</title>
        <authorList>
            <person name="Wang X."/>
        </authorList>
    </citation>
    <scope>NUCLEOTIDE SEQUENCE [LARGE SCALE GENOMIC DNA]</scope>
    <source>
        <strain evidence="9 10">DY25</strain>
    </source>
</reference>
<feature type="transmembrane region" description="Helical" evidence="7">
    <location>
        <begin position="84"/>
        <end position="102"/>
    </location>
</feature>
<dbReference type="KEGG" id="cmag:CBW24_01570"/>
<feature type="transmembrane region" description="Helical" evidence="7">
    <location>
        <begin position="15"/>
        <end position="33"/>
    </location>
</feature>
<dbReference type="InterPro" id="IPR013130">
    <property type="entry name" value="Fe3_Rdtase_TM_dom"/>
</dbReference>
<evidence type="ECO:0000256" key="3">
    <source>
        <dbReference type="ARBA" id="ARBA00022692"/>
    </source>
</evidence>
<dbReference type="InterPro" id="IPR022837">
    <property type="entry name" value="MsrQ-like"/>
</dbReference>
<comment type="cofactor">
    <cofactor evidence="7">
        <name>heme b</name>
        <dbReference type="ChEBI" id="CHEBI:60344"/>
    </cofactor>
    <text evidence="7">Binds 1 heme b (iron(II)-protoporphyrin IX) group per subunit.</text>
</comment>
<evidence type="ECO:0000313" key="10">
    <source>
        <dbReference type="Proteomes" id="UP000219050"/>
    </source>
</evidence>
<comment type="similarity">
    <text evidence="7">Belongs to the MsrQ family.</text>
</comment>
<feature type="transmembrane region" description="Helical" evidence="7">
    <location>
        <begin position="152"/>
        <end position="170"/>
    </location>
</feature>
<accession>A0A291LWL5</accession>
<dbReference type="HAMAP" id="MF_01207">
    <property type="entry name" value="MsrQ"/>
    <property type="match status" value="1"/>
</dbReference>
<dbReference type="EMBL" id="CP021404">
    <property type="protein sequence ID" value="ATI40825.1"/>
    <property type="molecule type" value="Genomic_DNA"/>
</dbReference>
<evidence type="ECO:0000256" key="4">
    <source>
        <dbReference type="ARBA" id="ARBA00022989"/>
    </source>
</evidence>
<evidence type="ECO:0000256" key="6">
    <source>
        <dbReference type="ARBA" id="ARBA00023136"/>
    </source>
</evidence>
<dbReference type="GO" id="GO:0010181">
    <property type="term" value="F:FMN binding"/>
    <property type="evidence" value="ECO:0007669"/>
    <property type="project" value="UniProtKB-UniRule"/>
</dbReference>
<feature type="transmembrane region" description="Helical" evidence="7">
    <location>
        <begin position="53"/>
        <end position="72"/>
    </location>
</feature>
<evidence type="ECO:0000256" key="1">
    <source>
        <dbReference type="ARBA" id="ARBA00004141"/>
    </source>
</evidence>
<keyword evidence="7" id="KW-0285">Flavoprotein</keyword>
<comment type="subcellular location">
    <subcellularLocation>
        <location evidence="7">Cell membrane</location>
        <topology evidence="7">Multi-pass membrane protein</topology>
    </subcellularLocation>
    <subcellularLocation>
        <location evidence="1">Membrane</location>
        <topology evidence="1">Multi-pass membrane protein</topology>
    </subcellularLocation>
</comment>
<dbReference type="OrthoDB" id="9788328at2"/>
<keyword evidence="7" id="KW-0288">FMN</keyword>
<keyword evidence="5 7" id="KW-0408">Iron</keyword>
<dbReference type="Pfam" id="PF01794">
    <property type="entry name" value="Ferric_reduct"/>
    <property type="match status" value="1"/>
</dbReference>
<feature type="domain" description="Ferric oxidoreductase" evidence="8">
    <location>
        <begin position="53"/>
        <end position="163"/>
    </location>
</feature>
<dbReference type="GO" id="GO:0030091">
    <property type="term" value="P:protein repair"/>
    <property type="evidence" value="ECO:0007669"/>
    <property type="project" value="UniProtKB-UniRule"/>
</dbReference>
<evidence type="ECO:0000313" key="9">
    <source>
        <dbReference type="EMBL" id="ATI40825.1"/>
    </source>
</evidence>
<keyword evidence="2 7" id="KW-0813">Transport</keyword>
<evidence type="ECO:0000256" key="5">
    <source>
        <dbReference type="ARBA" id="ARBA00023004"/>
    </source>
</evidence>
<keyword evidence="10" id="KW-1185">Reference proteome</keyword>
<dbReference type="GO" id="GO:0046872">
    <property type="term" value="F:metal ion binding"/>
    <property type="evidence" value="ECO:0007669"/>
    <property type="project" value="UniProtKB-KW"/>
</dbReference>
<gene>
    <name evidence="7" type="primary">msrQ</name>
    <name evidence="9" type="ORF">CBW24_01570</name>
</gene>
<dbReference type="GO" id="GO:0020037">
    <property type="term" value="F:heme binding"/>
    <property type="evidence" value="ECO:0007669"/>
    <property type="project" value="UniProtKB-UniRule"/>
</dbReference>
<name>A0A291LWL5_9RHOB</name>
<dbReference type="GO" id="GO:0005886">
    <property type="term" value="C:plasma membrane"/>
    <property type="evidence" value="ECO:0007669"/>
    <property type="project" value="UniProtKB-SubCell"/>
</dbReference>
<keyword evidence="6 7" id="KW-0472">Membrane</keyword>
<evidence type="ECO:0000256" key="7">
    <source>
        <dbReference type="HAMAP-Rule" id="MF_01207"/>
    </source>
</evidence>
<keyword evidence="7" id="KW-0349">Heme</keyword>
<feature type="transmembrane region" description="Helical" evidence="7">
    <location>
        <begin position="122"/>
        <end position="140"/>
    </location>
</feature>
<keyword evidence="3 7" id="KW-0812">Transmembrane</keyword>
<dbReference type="Proteomes" id="UP000219050">
    <property type="component" value="Chromosome"/>
</dbReference>
<dbReference type="RefSeq" id="WP_097372461.1">
    <property type="nucleotide sequence ID" value="NZ_CP021404.1"/>
</dbReference>
<feature type="transmembrane region" description="Helical" evidence="7">
    <location>
        <begin position="176"/>
        <end position="194"/>
    </location>
</feature>
<keyword evidence="7" id="KW-0249">Electron transport</keyword>
<comment type="function">
    <text evidence="7">Part of the MsrPQ system that repairs oxidized periplasmic proteins containing methionine sulfoxide residues (Met-O), using respiratory chain electrons. Thus protects these proteins from oxidative-stress damage caused by reactive species of oxygen and chlorine generated by the host defense mechanisms. MsrPQ is essential for the maintenance of envelope integrity under bleach stress, rescuing a wide series of structurally unrelated periplasmic proteins from methionine oxidation. MsrQ provides electrons for reduction to the reductase catalytic subunit MsrP, using the quinone pool of the respiratory chain.</text>
</comment>
<dbReference type="AlphaFoldDB" id="A0A291LWL5"/>
<keyword evidence="4 7" id="KW-1133">Transmembrane helix</keyword>
<dbReference type="GO" id="GO:0009055">
    <property type="term" value="F:electron transfer activity"/>
    <property type="evidence" value="ECO:0007669"/>
    <property type="project" value="UniProtKB-UniRule"/>
</dbReference>
<dbReference type="GO" id="GO:0016679">
    <property type="term" value="F:oxidoreductase activity, acting on diphenols and related substances as donors"/>
    <property type="evidence" value="ECO:0007669"/>
    <property type="project" value="TreeGrafter"/>
</dbReference>
<keyword evidence="7" id="KW-0479">Metal-binding</keyword>
<proteinExistence type="inferred from homology"/>
<comment type="subunit">
    <text evidence="7">Heterodimer of a catalytic subunit (MsrP) and a heme-binding subunit (MsrQ).</text>
</comment>
<keyword evidence="7" id="KW-1003">Cell membrane</keyword>
<comment type="cofactor">
    <cofactor evidence="7">
        <name>FMN</name>
        <dbReference type="ChEBI" id="CHEBI:58210"/>
    </cofactor>
    <text evidence="7">Binds 1 FMN per subunit.</text>
</comment>